<dbReference type="GeneID" id="111105341"/>
<dbReference type="AlphaFoldDB" id="A0A8B8AYB1"/>
<proteinExistence type="predicted"/>
<protein>
    <submittedName>
        <fullName evidence="3">Short-chain collagen C4-like</fullName>
    </submittedName>
</protein>
<accession>A0A8B8AYB1</accession>
<dbReference type="PANTHER" id="PTHR24024">
    <property type="entry name" value="PULMONARY SURFACTANT-ASSOCIATED PROTEIN A"/>
    <property type="match status" value="1"/>
</dbReference>
<feature type="chain" id="PRO_5034313025" evidence="1">
    <location>
        <begin position="17"/>
        <end position="262"/>
    </location>
</feature>
<dbReference type="RefSeq" id="XP_022295289.1">
    <property type="nucleotide sequence ID" value="XM_022439581.1"/>
</dbReference>
<dbReference type="InterPro" id="IPR051077">
    <property type="entry name" value="Ca-dependent_lectin"/>
</dbReference>
<evidence type="ECO:0000313" key="3">
    <source>
        <dbReference type="RefSeq" id="XP_022295289.1"/>
    </source>
</evidence>
<reference evidence="3" key="1">
    <citation type="submission" date="2025-08" db="UniProtKB">
        <authorList>
            <consortium name="RefSeq"/>
        </authorList>
    </citation>
    <scope>IDENTIFICATION</scope>
    <source>
        <tissue evidence="3">Whole sample</tissue>
    </source>
</reference>
<evidence type="ECO:0000313" key="2">
    <source>
        <dbReference type="Proteomes" id="UP000694844"/>
    </source>
</evidence>
<feature type="signal peptide" evidence="1">
    <location>
        <begin position="1"/>
        <end position="16"/>
    </location>
</feature>
<dbReference type="PANTHER" id="PTHR24024:SF18">
    <property type="entry name" value="SHORT-CHAIN COLLAGEN C4-LIKE"/>
    <property type="match status" value="1"/>
</dbReference>
<evidence type="ECO:0000256" key="1">
    <source>
        <dbReference type="SAM" id="SignalP"/>
    </source>
</evidence>
<sequence>MIGYIILVTIFAGVRTETNTGSCKDMLQGYLTGQLSSALGTYQVEALRQEFKSFTDIMEKSMKTLKEEVQADITIKDITRNSSVVYTRWGKKNCSSGAELVFSGFTGGSWYEHPGAVIDPLCLPRDPEWGVYTDGTDGVKAYVFGAEYQTYTYNSMPTVHDHDVPCAVCLVRNRSLVRMFPARKSCYKGWKLEYNGYLMAGYYGHTAGSMYTCVDGNPDTLHGGKTNKDGKLFYLVEARCGSLKCPPYVEGREIVCAVCSKE</sequence>
<dbReference type="KEGG" id="cvn:111105341"/>
<dbReference type="GO" id="GO:0005615">
    <property type="term" value="C:extracellular space"/>
    <property type="evidence" value="ECO:0007669"/>
    <property type="project" value="TreeGrafter"/>
</dbReference>
<dbReference type="OrthoDB" id="6117306at2759"/>
<gene>
    <name evidence="3" type="primary">LOC111105341</name>
</gene>
<name>A0A8B8AYB1_CRAVI</name>
<organism evidence="2 3">
    <name type="scientific">Crassostrea virginica</name>
    <name type="common">Eastern oyster</name>
    <dbReference type="NCBI Taxonomy" id="6565"/>
    <lineage>
        <taxon>Eukaryota</taxon>
        <taxon>Metazoa</taxon>
        <taxon>Spiralia</taxon>
        <taxon>Lophotrochozoa</taxon>
        <taxon>Mollusca</taxon>
        <taxon>Bivalvia</taxon>
        <taxon>Autobranchia</taxon>
        <taxon>Pteriomorphia</taxon>
        <taxon>Ostreida</taxon>
        <taxon>Ostreoidea</taxon>
        <taxon>Ostreidae</taxon>
        <taxon>Crassostrea</taxon>
    </lineage>
</organism>
<keyword evidence="2" id="KW-1185">Reference proteome</keyword>
<dbReference type="Proteomes" id="UP000694844">
    <property type="component" value="Chromosome 7"/>
</dbReference>
<keyword evidence="1" id="KW-0732">Signal</keyword>